<evidence type="ECO:0000259" key="3">
    <source>
        <dbReference type="PROSITE" id="PS50102"/>
    </source>
</evidence>
<evidence type="ECO:0000313" key="4">
    <source>
        <dbReference type="EMBL" id="KER18978.1"/>
    </source>
</evidence>
<dbReference type="InterPro" id="IPR035979">
    <property type="entry name" value="RBD_domain_sf"/>
</dbReference>
<keyword evidence="5" id="KW-1185">Reference proteome</keyword>
<dbReference type="Proteomes" id="UP000054324">
    <property type="component" value="Unassembled WGS sequence"/>
</dbReference>
<proteinExistence type="predicted"/>
<dbReference type="STRING" id="6198.A0A074YWB7"/>
<dbReference type="InterPro" id="IPR050374">
    <property type="entry name" value="RRT5_SRSF_SR"/>
</dbReference>
<protein>
    <recommendedName>
        <fullName evidence="3">RRM domain-containing protein</fullName>
    </recommendedName>
</protein>
<sequence>MSRVSIGHLPVRCGERDIDRFMKGYGRVRDFVLKNGYDFVEFVNGKDVDDAVCDLHGPPWRMHHPRLASGSRGGSHL</sequence>
<dbReference type="PROSITE" id="PS50102">
    <property type="entry name" value="RRM"/>
    <property type="match status" value="1"/>
</dbReference>
<dbReference type="RefSeq" id="XP_009177276.1">
    <property type="nucleotide sequence ID" value="XM_009179012.1"/>
</dbReference>
<organism evidence="4 5">
    <name type="scientific">Opisthorchis viverrini</name>
    <name type="common">Southeast Asian liver fluke</name>
    <dbReference type="NCBI Taxonomy" id="6198"/>
    <lineage>
        <taxon>Eukaryota</taxon>
        <taxon>Metazoa</taxon>
        <taxon>Spiralia</taxon>
        <taxon>Lophotrochozoa</taxon>
        <taxon>Platyhelminthes</taxon>
        <taxon>Trematoda</taxon>
        <taxon>Digenea</taxon>
        <taxon>Opisthorchiida</taxon>
        <taxon>Opisthorchiata</taxon>
        <taxon>Opisthorchiidae</taxon>
        <taxon>Opisthorchis</taxon>
    </lineage>
</organism>
<dbReference type="GeneID" id="20326239"/>
<gene>
    <name evidence="4" type="ORF">T265_12071</name>
</gene>
<dbReference type="InterPro" id="IPR000504">
    <property type="entry name" value="RRM_dom"/>
</dbReference>
<dbReference type="CTD" id="20326239"/>
<feature type="domain" description="RRM" evidence="3">
    <location>
        <begin position="2"/>
        <end position="77"/>
    </location>
</feature>
<dbReference type="Pfam" id="PF00076">
    <property type="entry name" value="RRM_1"/>
    <property type="match status" value="1"/>
</dbReference>
<name>A0A074YWB7_OPIVI</name>
<dbReference type="Gene3D" id="3.30.70.330">
    <property type="match status" value="1"/>
</dbReference>
<dbReference type="GO" id="GO:0003729">
    <property type="term" value="F:mRNA binding"/>
    <property type="evidence" value="ECO:0007669"/>
    <property type="project" value="TreeGrafter"/>
</dbReference>
<keyword evidence="1 2" id="KW-0694">RNA-binding</keyword>
<dbReference type="EMBL" id="KL597410">
    <property type="protein sequence ID" value="KER18978.1"/>
    <property type="molecule type" value="Genomic_DNA"/>
</dbReference>
<dbReference type="PANTHER" id="PTHR23003">
    <property type="entry name" value="RNA RECOGNITION MOTIF RRM DOMAIN CONTAINING PROTEIN"/>
    <property type="match status" value="1"/>
</dbReference>
<dbReference type="PANTHER" id="PTHR23003:SF51">
    <property type="entry name" value="SERINE-ARGININE PROTEIN 55"/>
    <property type="match status" value="1"/>
</dbReference>
<dbReference type="AlphaFoldDB" id="A0A074YWB7"/>
<reference evidence="4 5" key="1">
    <citation type="submission" date="2013-11" db="EMBL/GenBank/DDBJ databases">
        <title>Opisthorchis viverrini - life in the bile duct.</title>
        <authorList>
            <person name="Young N.D."/>
            <person name="Nagarajan N."/>
            <person name="Lin S.J."/>
            <person name="Korhonen P.K."/>
            <person name="Jex A.R."/>
            <person name="Hall R.S."/>
            <person name="Safavi-Hemami H."/>
            <person name="Kaewkong W."/>
            <person name="Bertrand D."/>
            <person name="Gao S."/>
            <person name="Seet Q."/>
            <person name="Wongkham S."/>
            <person name="Teh B.T."/>
            <person name="Wongkham C."/>
            <person name="Intapan P.M."/>
            <person name="Maleewong W."/>
            <person name="Yang X."/>
            <person name="Hu M."/>
            <person name="Wang Z."/>
            <person name="Hofmann A."/>
            <person name="Sternberg P.W."/>
            <person name="Tan P."/>
            <person name="Wang J."/>
            <person name="Gasser R.B."/>
        </authorList>
    </citation>
    <scope>NUCLEOTIDE SEQUENCE [LARGE SCALE GENOMIC DNA]</scope>
</reference>
<evidence type="ECO:0000256" key="2">
    <source>
        <dbReference type="PROSITE-ProRule" id="PRU00176"/>
    </source>
</evidence>
<dbReference type="InterPro" id="IPR012677">
    <property type="entry name" value="Nucleotide-bd_a/b_plait_sf"/>
</dbReference>
<dbReference type="GO" id="GO:0005634">
    <property type="term" value="C:nucleus"/>
    <property type="evidence" value="ECO:0007669"/>
    <property type="project" value="TreeGrafter"/>
</dbReference>
<evidence type="ECO:0000256" key="1">
    <source>
        <dbReference type="ARBA" id="ARBA00022884"/>
    </source>
</evidence>
<dbReference type="OrthoDB" id="1099063at2759"/>
<evidence type="ECO:0000313" key="5">
    <source>
        <dbReference type="Proteomes" id="UP000054324"/>
    </source>
</evidence>
<dbReference type="KEGG" id="ovi:T265_12071"/>
<accession>A0A074YWB7</accession>
<dbReference type="GO" id="GO:0005737">
    <property type="term" value="C:cytoplasm"/>
    <property type="evidence" value="ECO:0007669"/>
    <property type="project" value="TreeGrafter"/>
</dbReference>
<dbReference type="SUPFAM" id="SSF54928">
    <property type="entry name" value="RNA-binding domain, RBD"/>
    <property type="match status" value="1"/>
</dbReference>